<evidence type="ECO:0000256" key="4">
    <source>
        <dbReference type="ARBA" id="ARBA00022679"/>
    </source>
</evidence>
<feature type="transmembrane region" description="Helical" evidence="8">
    <location>
        <begin position="82"/>
        <end position="102"/>
    </location>
</feature>
<name>A0A4V5UUN3_9BACT</name>
<protein>
    <submittedName>
        <fullName evidence="10">Glycosyltransferase family 39 protein</fullName>
    </submittedName>
</protein>
<dbReference type="GO" id="GO:0010041">
    <property type="term" value="P:response to iron(III) ion"/>
    <property type="evidence" value="ECO:0007669"/>
    <property type="project" value="TreeGrafter"/>
</dbReference>
<keyword evidence="5 8" id="KW-0812">Transmembrane</keyword>
<feature type="transmembrane region" description="Helical" evidence="8">
    <location>
        <begin position="401"/>
        <end position="421"/>
    </location>
</feature>
<dbReference type="GO" id="GO:0016763">
    <property type="term" value="F:pentosyltransferase activity"/>
    <property type="evidence" value="ECO:0007669"/>
    <property type="project" value="TreeGrafter"/>
</dbReference>
<evidence type="ECO:0000313" key="11">
    <source>
        <dbReference type="Proteomes" id="UP000305848"/>
    </source>
</evidence>
<dbReference type="AlphaFoldDB" id="A0A4V5UUN3"/>
<feature type="transmembrane region" description="Helical" evidence="8">
    <location>
        <begin position="346"/>
        <end position="364"/>
    </location>
</feature>
<keyword evidence="2" id="KW-1003">Cell membrane</keyword>
<evidence type="ECO:0000313" key="10">
    <source>
        <dbReference type="EMBL" id="TKK68283.1"/>
    </source>
</evidence>
<dbReference type="EMBL" id="SZQL01000008">
    <property type="protein sequence ID" value="TKK68283.1"/>
    <property type="molecule type" value="Genomic_DNA"/>
</dbReference>
<evidence type="ECO:0000256" key="5">
    <source>
        <dbReference type="ARBA" id="ARBA00022692"/>
    </source>
</evidence>
<comment type="subcellular location">
    <subcellularLocation>
        <location evidence="1">Cell membrane</location>
        <topology evidence="1">Multi-pass membrane protein</topology>
    </subcellularLocation>
</comment>
<reference evidence="10 11" key="1">
    <citation type="submission" date="2019-05" db="EMBL/GenBank/DDBJ databases">
        <title>Panacibacter sp. strain 17mud1-8 Genome sequencing and assembly.</title>
        <authorList>
            <person name="Chhetri G."/>
        </authorList>
    </citation>
    <scope>NUCLEOTIDE SEQUENCE [LARGE SCALE GENOMIC DNA]</scope>
    <source>
        <strain evidence="10 11">17mud1-8</strain>
    </source>
</reference>
<keyword evidence="7 8" id="KW-0472">Membrane</keyword>
<dbReference type="Pfam" id="PF13231">
    <property type="entry name" value="PMT_2"/>
    <property type="match status" value="1"/>
</dbReference>
<feature type="domain" description="Glycosyltransferase RgtA/B/C/D-like" evidence="9">
    <location>
        <begin position="59"/>
        <end position="220"/>
    </location>
</feature>
<comment type="caution">
    <text evidence="10">The sequence shown here is derived from an EMBL/GenBank/DDBJ whole genome shotgun (WGS) entry which is preliminary data.</text>
</comment>
<dbReference type="GO" id="GO:0009103">
    <property type="term" value="P:lipopolysaccharide biosynthetic process"/>
    <property type="evidence" value="ECO:0007669"/>
    <property type="project" value="UniProtKB-ARBA"/>
</dbReference>
<feature type="transmembrane region" description="Helical" evidence="8">
    <location>
        <begin position="158"/>
        <end position="191"/>
    </location>
</feature>
<dbReference type="PANTHER" id="PTHR33908:SF3">
    <property type="entry name" value="UNDECAPRENYL PHOSPHATE-ALPHA-4-AMINO-4-DEOXY-L-ARABINOSE ARABINOSYL TRANSFERASE"/>
    <property type="match status" value="1"/>
</dbReference>
<organism evidence="10 11">
    <name type="scientific">Ilyomonas limi</name>
    <dbReference type="NCBI Taxonomy" id="2575867"/>
    <lineage>
        <taxon>Bacteria</taxon>
        <taxon>Pseudomonadati</taxon>
        <taxon>Bacteroidota</taxon>
        <taxon>Chitinophagia</taxon>
        <taxon>Chitinophagales</taxon>
        <taxon>Chitinophagaceae</taxon>
        <taxon>Ilyomonas</taxon>
    </lineage>
</organism>
<keyword evidence="4 10" id="KW-0808">Transferase</keyword>
<sequence length="520" mass="59069">MKINSLGFIIIAAIILLFVRLGGTSVFQVAEARNSQCAYEMMTTGDMITPTFNGILRTDKPALEYYAMIAAYKLFGKDEGSARFFSGVCGLIVIISTFFFVRKHATTSAAWWSAFILLSSMHTIVQFRLATPDPYLILCHVLSLYCFIEGFTSRQFKWYALMYILLGLGIFAKGPVALALPGLTMVLYLLFTKQFTLKNIVRLQPWFGVLLIALFCVPWYYLVHVRTGGAWTRGFFFEHNVGRFDEPVDNHGGLFIITFLFVILGMFPFSAFFIRVGKYVWQNRKTNHFLLFNFIAFWVVVGFYFFSSTRLLNYTTPAYPFFAIMIGCWLADRLPVFSFKNIKPELLIICILTMILPLGIYTWAVNTEPVDNVSWIAFPLLVFTVGGIAALVYARQNISKALRVIGCTYMVATLLVFAWLFPALDSQTPMEKHKQFIGAADNVVAYQNFNDAFVYYTKHPIPLITDIDSLAAYINTHNNAVVISKSKQFKTLDSLPSIKLYSKDMDLFSVSYSAIYIKSK</sequence>
<evidence type="ECO:0000256" key="8">
    <source>
        <dbReference type="SAM" id="Phobius"/>
    </source>
</evidence>
<evidence type="ECO:0000256" key="2">
    <source>
        <dbReference type="ARBA" id="ARBA00022475"/>
    </source>
</evidence>
<keyword evidence="6 8" id="KW-1133">Transmembrane helix</keyword>
<evidence type="ECO:0000256" key="6">
    <source>
        <dbReference type="ARBA" id="ARBA00022989"/>
    </source>
</evidence>
<gene>
    <name evidence="10" type="ORF">FC093_11655</name>
</gene>
<evidence type="ECO:0000259" key="9">
    <source>
        <dbReference type="Pfam" id="PF13231"/>
    </source>
</evidence>
<proteinExistence type="predicted"/>
<feature type="transmembrane region" description="Helical" evidence="8">
    <location>
        <begin position="288"/>
        <end position="306"/>
    </location>
</feature>
<feature type="transmembrane region" description="Helical" evidence="8">
    <location>
        <begin position="376"/>
        <end position="394"/>
    </location>
</feature>
<feature type="transmembrane region" description="Helical" evidence="8">
    <location>
        <begin position="318"/>
        <end position="334"/>
    </location>
</feature>
<evidence type="ECO:0000256" key="7">
    <source>
        <dbReference type="ARBA" id="ARBA00023136"/>
    </source>
</evidence>
<feature type="transmembrane region" description="Helical" evidence="8">
    <location>
        <begin position="254"/>
        <end position="276"/>
    </location>
</feature>
<dbReference type="OrthoDB" id="8353433at2"/>
<feature type="transmembrane region" description="Helical" evidence="8">
    <location>
        <begin position="6"/>
        <end position="23"/>
    </location>
</feature>
<keyword evidence="3" id="KW-0328">Glycosyltransferase</keyword>
<dbReference type="InterPro" id="IPR038731">
    <property type="entry name" value="RgtA/B/C-like"/>
</dbReference>
<keyword evidence="11" id="KW-1185">Reference proteome</keyword>
<dbReference type="Proteomes" id="UP000305848">
    <property type="component" value="Unassembled WGS sequence"/>
</dbReference>
<accession>A0A4V5UUN3</accession>
<dbReference type="InterPro" id="IPR050297">
    <property type="entry name" value="LipidA_mod_glycosyltrf_83"/>
</dbReference>
<evidence type="ECO:0000256" key="3">
    <source>
        <dbReference type="ARBA" id="ARBA00022676"/>
    </source>
</evidence>
<dbReference type="GO" id="GO:0005886">
    <property type="term" value="C:plasma membrane"/>
    <property type="evidence" value="ECO:0007669"/>
    <property type="project" value="UniProtKB-SubCell"/>
</dbReference>
<feature type="transmembrane region" description="Helical" evidence="8">
    <location>
        <begin position="203"/>
        <end position="222"/>
    </location>
</feature>
<dbReference type="RefSeq" id="WP_137261962.1">
    <property type="nucleotide sequence ID" value="NZ_SZQL01000008.1"/>
</dbReference>
<feature type="transmembrane region" description="Helical" evidence="8">
    <location>
        <begin position="108"/>
        <end position="127"/>
    </location>
</feature>
<evidence type="ECO:0000256" key="1">
    <source>
        <dbReference type="ARBA" id="ARBA00004651"/>
    </source>
</evidence>
<dbReference type="PANTHER" id="PTHR33908">
    <property type="entry name" value="MANNOSYLTRANSFERASE YKCB-RELATED"/>
    <property type="match status" value="1"/>
</dbReference>